<comment type="caution">
    <text evidence="1">The sequence shown here is derived from an EMBL/GenBank/DDBJ whole genome shotgun (WGS) entry which is preliminary data.</text>
</comment>
<accession>A0A1F4TKG7</accession>
<protein>
    <submittedName>
        <fullName evidence="1">Uncharacterized protein</fullName>
    </submittedName>
</protein>
<evidence type="ECO:0000313" key="1">
    <source>
        <dbReference type="EMBL" id="OGC33174.1"/>
    </source>
</evidence>
<dbReference type="Proteomes" id="UP000177309">
    <property type="component" value="Unassembled WGS sequence"/>
</dbReference>
<organism evidence="1 2">
    <name type="scientific">candidate division WOR-1 bacterium RIFOXYC2_FULL_41_25</name>
    <dbReference type="NCBI Taxonomy" id="1802586"/>
    <lineage>
        <taxon>Bacteria</taxon>
        <taxon>Bacillati</taxon>
        <taxon>Saganbacteria</taxon>
    </lineage>
</organism>
<dbReference type="Gene3D" id="3.40.630.30">
    <property type="match status" value="1"/>
</dbReference>
<evidence type="ECO:0000313" key="2">
    <source>
        <dbReference type="Proteomes" id="UP000177309"/>
    </source>
</evidence>
<proteinExistence type="predicted"/>
<dbReference type="EMBL" id="MEUI01000039">
    <property type="protein sequence ID" value="OGC33174.1"/>
    <property type="molecule type" value="Genomic_DNA"/>
</dbReference>
<sequence length="290" mass="32157">MLVNSNYSVSYRLRTKQGTEATLNVGFAGNQNTAKLVGLVCKALVRPGEQKMHLTKAQIAGRLEHDRTSMLVGTINDEPVSAIFVAKRETEQVPETEVELAGPDGDFSPTSEEGKHFWCPLVVVPKDIGRLGYKTDLRGVSEPVSLGPMMVYSAKQFALAKGAETMRAYSRPSGLQAKMQEQFGVLCLSIVNGTRETKYRQYISVTGTQISFWLRPGSIDVVDRETQRQIRNISLREYWYSNSPDGRWTEPAAFLHNIFGGRYRGSLAHANPNDESALGYRTVIAHDLAA</sequence>
<reference evidence="1 2" key="1">
    <citation type="journal article" date="2016" name="Nat. Commun.">
        <title>Thousands of microbial genomes shed light on interconnected biogeochemical processes in an aquifer system.</title>
        <authorList>
            <person name="Anantharaman K."/>
            <person name="Brown C.T."/>
            <person name="Hug L.A."/>
            <person name="Sharon I."/>
            <person name="Castelle C.J."/>
            <person name="Probst A.J."/>
            <person name="Thomas B.C."/>
            <person name="Singh A."/>
            <person name="Wilkins M.J."/>
            <person name="Karaoz U."/>
            <person name="Brodie E.L."/>
            <person name="Williams K.H."/>
            <person name="Hubbard S.S."/>
            <person name="Banfield J.F."/>
        </authorList>
    </citation>
    <scope>NUCLEOTIDE SEQUENCE [LARGE SCALE GENOMIC DNA]</scope>
</reference>
<dbReference type="AlphaFoldDB" id="A0A1F4TKG7"/>
<name>A0A1F4TKG7_UNCSA</name>
<gene>
    <name evidence="1" type="ORF">A2462_06405</name>
</gene>